<feature type="compositionally biased region" description="Low complexity" evidence="1">
    <location>
        <begin position="150"/>
        <end position="161"/>
    </location>
</feature>
<keyword evidence="3" id="KW-1185">Reference proteome</keyword>
<evidence type="ECO:0000313" key="3">
    <source>
        <dbReference type="Proteomes" id="UP001341840"/>
    </source>
</evidence>
<evidence type="ECO:0000256" key="1">
    <source>
        <dbReference type="SAM" id="MobiDB-lite"/>
    </source>
</evidence>
<gene>
    <name evidence="2" type="ORF">PIB30_023304</name>
</gene>
<dbReference type="Proteomes" id="UP001341840">
    <property type="component" value="Unassembled WGS sequence"/>
</dbReference>
<evidence type="ECO:0000313" key="2">
    <source>
        <dbReference type="EMBL" id="MED6120689.1"/>
    </source>
</evidence>
<proteinExistence type="predicted"/>
<reference evidence="2 3" key="1">
    <citation type="journal article" date="2023" name="Plants (Basel)">
        <title>Bridging the Gap: Combining Genomics and Transcriptomics Approaches to Understand Stylosanthes scabra, an Orphan Legume from the Brazilian Caatinga.</title>
        <authorList>
            <person name="Ferreira-Neto J.R.C."/>
            <person name="da Silva M.D."/>
            <person name="Binneck E."/>
            <person name="de Melo N.F."/>
            <person name="da Silva R.H."/>
            <person name="de Melo A.L.T.M."/>
            <person name="Pandolfi V."/>
            <person name="Bustamante F.O."/>
            <person name="Brasileiro-Vidal A.C."/>
            <person name="Benko-Iseppon A.M."/>
        </authorList>
    </citation>
    <scope>NUCLEOTIDE SEQUENCE [LARGE SCALE GENOMIC DNA]</scope>
    <source>
        <tissue evidence="2">Leaves</tissue>
    </source>
</reference>
<dbReference type="EMBL" id="JASCZI010030289">
    <property type="protein sequence ID" value="MED6120689.1"/>
    <property type="molecule type" value="Genomic_DNA"/>
</dbReference>
<comment type="caution">
    <text evidence="2">The sequence shown here is derived from an EMBL/GenBank/DDBJ whole genome shotgun (WGS) entry which is preliminary data.</text>
</comment>
<name>A0ABU6RA02_9FABA</name>
<accession>A0ABU6RA02</accession>
<feature type="compositionally biased region" description="Pro residues" evidence="1">
    <location>
        <begin position="59"/>
        <end position="79"/>
    </location>
</feature>
<sequence>MESTKTNSTPKKWRRIENVVITIATHTLILVCIHRWGRELRVAGDGAAIGAPRERSPRTPLPPPAPVPILTPMHPPPRTPMTDAYRYRNLFPRRRVAPPTLPPSDDEPSDKGDSDDPEDSQTASDTSLSSRDVSSAGASHGSEQESTSFSSGPADRFSSGSSSGGSSVGSLLCWQVPFFYALVIYFLL</sequence>
<organism evidence="2 3">
    <name type="scientific">Stylosanthes scabra</name>
    <dbReference type="NCBI Taxonomy" id="79078"/>
    <lineage>
        <taxon>Eukaryota</taxon>
        <taxon>Viridiplantae</taxon>
        <taxon>Streptophyta</taxon>
        <taxon>Embryophyta</taxon>
        <taxon>Tracheophyta</taxon>
        <taxon>Spermatophyta</taxon>
        <taxon>Magnoliopsida</taxon>
        <taxon>eudicotyledons</taxon>
        <taxon>Gunneridae</taxon>
        <taxon>Pentapetalae</taxon>
        <taxon>rosids</taxon>
        <taxon>fabids</taxon>
        <taxon>Fabales</taxon>
        <taxon>Fabaceae</taxon>
        <taxon>Papilionoideae</taxon>
        <taxon>50 kb inversion clade</taxon>
        <taxon>dalbergioids sensu lato</taxon>
        <taxon>Dalbergieae</taxon>
        <taxon>Pterocarpus clade</taxon>
        <taxon>Stylosanthes</taxon>
    </lineage>
</organism>
<feature type="compositionally biased region" description="Low complexity" evidence="1">
    <location>
        <begin position="124"/>
        <end position="135"/>
    </location>
</feature>
<feature type="region of interest" description="Disordered" evidence="1">
    <location>
        <begin position="49"/>
        <end position="166"/>
    </location>
</feature>
<protein>
    <submittedName>
        <fullName evidence="2">Uncharacterized protein</fullName>
    </submittedName>
</protein>